<evidence type="ECO:0000256" key="4">
    <source>
        <dbReference type="ARBA" id="ARBA00022723"/>
    </source>
</evidence>
<keyword evidence="7 9" id="KW-0503">Monooxygenase</keyword>
<comment type="cofactor">
    <cofactor evidence="1 8">
        <name>heme</name>
        <dbReference type="ChEBI" id="CHEBI:30413"/>
    </cofactor>
</comment>
<evidence type="ECO:0000256" key="6">
    <source>
        <dbReference type="ARBA" id="ARBA00023004"/>
    </source>
</evidence>
<comment type="similarity">
    <text evidence="2 9">Belongs to the cytochrome P450 family.</text>
</comment>
<evidence type="ECO:0008006" key="12">
    <source>
        <dbReference type="Google" id="ProtNLM"/>
    </source>
</evidence>
<sequence length="514" mass="59109">MENTKIVILFTLALLYYCASILRRPKLPLPPGPPRLPLIGNLHQLRQLQSEPWKTYQKWHRKYGPIITLKYGQHTFIMLGNHQVTKDILEKRGDRYSSRPRMVVAERVTKNLQTSVMPYGPLWKTHRRLQTSLLNSRTCQLYHEIQDVESHQLLHDMLSTNDFTDRFRRFSSSLIYTLAYGKRMPRGDEHEVQEIDLLIKNLMEVSRLRPVDIFPILEYLPRQMSKWKQIADDFHHREVKLFTQNLKSALQRGPWNWAKSLAGVQEAQQLTEKELSYVIGFLYEAGSDTTTAVLEVFTLATLLHPDAVRTAQLELDTVVGQHRLPSFDDLSKLPFTMAFVKEVLRWRPIVTAGVPRLAEQEDEYMGYRIPKGAVLIANHWSIDHDADVFENAESFRPQRWLDHTNLPPSSGFGVGRRVCVGKHLTTNSLNIVIARLLWAYDIMPEKNGNEAGLMDPFKMKQIGLVARPMPFRACFQVRSPSRGLAIRDIGARSQEGTDEILNRIQASVAGTKAV</sequence>
<dbReference type="Gene3D" id="1.10.630.10">
    <property type="entry name" value="Cytochrome P450"/>
    <property type="match status" value="1"/>
</dbReference>
<protein>
    <recommendedName>
        <fullName evidence="12">Cytochrome P450</fullName>
    </recommendedName>
</protein>
<evidence type="ECO:0000256" key="9">
    <source>
        <dbReference type="RuleBase" id="RU000461"/>
    </source>
</evidence>
<proteinExistence type="inferred from homology"/>
<dbReference type="PROSITE" id="PS00086">
    <property type="entry name" value="CYTOCHROME_P450"/>
    <property type="match status" value="1"/>
</dbReference>
<feature type="binding site" description="axial binding residue" evidence="8">
    <location>
        <position position="419"/>
    </location>
    <ligand>
        <name>heme</name>
        <dbReference type="ChEBI" id="CHEBI:30413"/>
    </ligand>
    <ligandPart>
        <name>Fe</name>
        <dbReference type="ChEBI" id="CHEBI:18248"/>
    </ligandPart>
</feature>
<accession>A0A7R7XQS2</accession>
<dbReference type="SUPFAM" id="SSF48264">
    <property type="entry name" value="Cytochrome P450"/>
    <property type="match status" value="1"/>
</dbReference>
<dbReference type="InterPro" id="IPR036396">
    <property type="entry name" value="Cyt_P450_sf"/>
</dbReference>
<keyword evidence="4 8" id="KW-0479">Metal-binding</keyword>
<dbReference type="CDD" id="cd11065">
    <property type="entry name" value="CYP64-like"/>
    <property type="match status" value="1"/>
</dbReference>
<dbReference type="PANTHER" id="PTHR46300">
    <property type="entry name" value="P450, PUTATIVE (EUROFUNG)-RELATED-RELATED"/>
    <property type="match status" value="1"/>
</dbReference>
<dbReference type="AlphaFoldDB" id="A0A7R7XQS2"/>
<dbReference type="InterPro" id="IPR017972">
    <property type="entry name" value="Cyt_P450_CS"/>
</dbReference>
<dbReference type="GO" id="GO:0016705">
    <property type="term" value="F:oxidoreductase activity, acting on paired donors, with incorporation or reduction of molecular oxygen"/>
    <property type="evidence" value="ECO:0007669"/>
    <property type="project" value="InterPro"/>
</dbReference>
<dbReference type="GO" id="GO:0005506">
    <property type="term" value="F:iron ion binding"/>
    <property type="evidence" value="ECO:0007669"/>
    <property type="project" value="InterPro"/>
</dbReference>
<dbReference type="RefSeq" id="XP_041557893.1">
    <property type="nucleotide sequence ID" value="XM_041705404.1"/>
</dbReference>
<gene>
    <name evidence="10" type="ORF">APUU_50410S</name>
</gene>
<keyword evidence="11" id="KW-1185">Reference proteome</keyword>
<dbReference type="PRINTS" id="PR00463">
    <property type="entry name" value="EP450I"/>
</dbReference>
<dbReference type="InterPro" id="IPR050364">
    <property type="entry name" value="Cytochrome_P450_fung"/>
</dbReference>
<evidence type="ECO:0000313" key="10">
    <source>
        <dbReference type="EMBL" id="BCS25699.1"/>
    </source>
</evidence>
<evidence type="ECO:0000256" key="3">
    <source>
        <dbReference type="ARBA" id="ARBA00022617"/>
    </source>
</evidence>
<keyword evidence="3 8" id="KW-0349">Heme</keyword>
<name>A0A7R7XQS2_9EURO</name>
<dbReference type="GO" id="GO:0004497">
    <property type="term" value="F:monooxygenase activity"/>
    <property type="evidence" value="ECO:0007669"/>
    <property type="project" value="UniProtKB-KW"/>
</dbReference>
<evidence type="ECO:0000256" key="2">
    <source>
        <dbReference type="ARBA" id="ARBA00010617"/>
    </source>
</evidence>
<reference evidence="10" key="2">
    <citation type="submission" date="2021-02" db="EMBL/GenBank/DDBJ databases">
        <title>Aspergillus puulaauensis MK2 genome sequence.</title>
        <authorList>
            <person name="Futagami T."/>
            <person name="Mori K."/>
            <person name="Kadooka C."/>
            <person name="Tanaka T."/>
        </authorList>
    </citation>
    <scope>NUCLEOTIDE SEQUENCE</scope>
    <source>
        <strain evidence="10">MK2</strain>
    </source>
</reference>
<dbReference type="PRINTS" id="PR00385">
    <property type="entry name" value="P450"/>
</dbReference>
<evidence type="ECO:0000256" key="1">
    <source>
        <dbReference type="ARBA" id="ARBA00001971"/>
    </source>
</evidence>
<keyword evidence="5 9" id="KW-0560">Oxidoreductase</keyword>
<evidence type="ECO:0000313" key="11">
    <source>
        <dbReference type="Proteomes" id="UP000654913"/>
    </source>
</evidence>
<dbReference type="Proteomes" id="UP000654913">
    <property type="component" value="Chromosome 5"/>
</dbReference>
<organism evidence="10 11">
    <name type="scientific">Aspergillus puulaauensis</name>
    <dbReference type="NCBI Taxonomy" id="1220207"/>
    <lineage>
        <taxon>Eukaryota</taxon>
        <taxon>Fungi</taxon>
        <taxon>Dikarya</taxon>
        <taxon>Ascomycota</taxon>
        <taxon>Pezizomycotina</taxon>
        <taxon>Eurotiomycetes</taxon>
        <taxon>Eurotiomycetidae</taxon>
        <taxon>Eurotiales</taxon>
        <taxon>Aspergillaceae</taxon>
        <taxon>Aspergillus</taxon>
    </lineage>
</organism>
<dbReference type="GeneID" id="64975704"/>
<reference evidence="10" key="1">
    <citation type="submission" date="2021-01" db="EMBL/GenBank/DDBJ databases">
        <authorList>
            <consortium name="Aspergillus puulaauensis MK2 genome sequencing consortium"/>
            <person name="Kazuki M."/>
            <person name="Futagami T."/>
        </authorList>
    </citation>
    <scope>NUCLEOTIDE SEQUENCE</scope>
    <source>
        <strain evidence="10">MK2</strain>
    </source>
</reference>
<dbReference type="OrthoDB" id="1470350at2759"/>
<dbReference type="Pfam" id="PF00067">
    <property type="entry name" value="p450"/>
    <property type="match status" value="1"/>
</dbReference>
<dbReference type="EMBL" id="AP024447">
    <property type="protein sequence ID" value="BCS25699.1"/>
    <property type="molecule type" value="Genomic_DNA"/>
</dbReference>
<dbReference type="InterPro" id="IPR002401">
    <property type="entry name" value="Cyt_P450_E_grp-I"/>
</dbReference>
<keyword evidence="6 8" id="KW-0408">Iron</keyword>
<dbReference type="InterPro" id="IPR001128">
    <property type="entry name" value="Cyt_P450"/>
</dbReference>
<dbReference type="PANTHER" id="PTHR46300:SF1">
    <property type="entry name" value="P450, PUTATIVE (EUROFUNG)-RELATED"/>
    <property type="match status" value="1"/>
</dbReference>
<evidence type="ECO:0000256" key="7">
    <source>
        <dbReference type="ARBA" id="ARBA00023033"/>
    </source>
</evidence>
<evidence type="ECO:0000256" key="5">
    <source>
        <dbReference type="ARBA" id="ARBA00023002"/>
    </source>
</evidence>
<evidence type="ECO:0000256" key="8">
    <source>
        <dbReference type="PIRSR" id="PIRSR602401-1"/>
    </source>
</evidence>
<dbReference type="KEGG" id="apuu:APUU_50410S"/>
<dbReference type="GO" id="GO:0020037">
    <property type="term" value="F:heme binding"/>
    <property type="evidence" value="ECO:0007669"/>
    <property type="project" value="InterPro"/>
</dbReference>